<dbReference type="GO" id="GO:0070967">
    <property type="term" value="F:coenzyme F420 binding"/>
    <property type="evidence" value="ECO:0007669"/>
    <property type="project" value="TreeGrafter"/>
</dbReference>
<dbReference type="PATRIC" id="fig|43678.3.peg.1816"/>
<dbReference type="STRING" id="43678.OJAG_17360"/>
<dbReference type="InterPro" id="IPR012349">
    <property type="entry name" value="Split_barrel_FMN-bd"/>
</dbReference>
<dbReference type="GO" id="GO:0005829">
    <property type="term" value="C:cytosol"/>
    <property type="evidence" value="ECO:0007669"/>
    <property type="project" value="TreeGrafter"/>
</dbReference>
<dbReference type="OrthoDB" id="5115613at2"/>
<comment type="caution">
    <text evidence="2">The sequence shown here is derived from an EMBL/GenBank/DDBJ whole genome shotgun (WGS) entry which is preliminary data.</text>
</comment>
<protein>
    <recommendedName>
        <fullName evidence="4">Pyridoxamine 5'-phosphate oxidase</fullName>
    </recommendedName>
</protein>
<gene>
    <name evidence="2" type="ORF">OJAG_17360</name>
</gene>
<dbReference type="PANTHER" id="PTHR35176:SF6">
    <property type="entry name" value="HEME OXYGENASE HI_0854-RELATED"/>
    <property type="match status" value="1"/>
</dbReference>
<keyword evidence="1" id="KW-0560">Oxidoreductase</keyword>
<dbReference type="SUPFAM" id="SSF50475">
    <property type="entry name" value="FMN-binding split barrel"/>
    <property type="match status" value="1"/>
</dbReference>
<evidence type="ECO:0008006" key="4">
    <source>
        <dbReference type="Google" id="ProtNLM"/>
    </source>
</evidence>
<reference evidence="2 3" key="1">
    <citation type="submission" date="2016-01" db="EMBL/GenBank/DDBJ databases">
        <title>Genome sequence of Oerskovia enterophila VJag, an agar and cellulose degrading bacterium.</title>
        <authorList>
            <person name="Poehlein A."/>
            <person name="Jag V."/>
            <person name="Bengelsdorf F."/>
            <person name="Duerre P."/>
            <person name="Daniel R."/>
        </authorList>
    </citation>
    <scope>NUCLEOTIDE SEQUENCE [LARGE SCALE GENOMIC DNA]</scope>
    <source>
        <strain evidence="2 3">VJag</strain>
    </source>
</reference>
<evidence type="ECO:0000313" key="3">
    <source>
        <dbReference type="Proteomes" id="UP000076447"/>
    </source>
</evidence>
<evidence type="ECO:0000313" key="2">
    <source>
        <dbReference type="EMBL" id="KZM35627.1"/>
    </source>
</evidence>
<dbReference type="GO" id="GO:0016627">
    <property type="term" value="F:oxidoreductase activity, acting on the CH-CH group of donors"/>
    <property type="evidence" value="ECO:0007669"/>
    <property type="project" value="TreeGrafter"/>
</dbReference>
<dbReference type="Proteomes" id="UP000076447">
    <property type="component" value="Unassembled WGS sequence"/>
</dbReference>
<dbReference type="PANTHER" id="PTHR35176">
    <property type="entry name" value="HEME OXYGENASE HI_0854-RELATED"/>
    <property type="match status" value="1"/>
</dbReference>
<dbReference type="RefSeq" id="WP_068708157.1">
    <property type="nucleotide sequence ID" value="NZ_LRIE01000068.1"/>
</dbReference>
<dbReference type="Gene3D" id="2.30.110.10">
    <property type="entry name" value="Electron Transport, Fmn-binding Protein, Chain A"/>
    <property type="match status" value="1"/>
</dbReference>
<proteinExistence type="predicted"/>
<dbReference type="InterPro" id="IPR052019">
    <property type="entry name" value="F420H2_bilvrd_red/Heme_oxyg"/>
</dbReference>
<sequence length="156" mass="16726">MASWKQFVDDAPDLAARVRARFEATSQHVLATRTLTGSPRVSGTEVGFAGNEAWIGSASRSGKSMDLRLDPRFVLHSNPGDGSMTSGDVKIDGTARGSSADDALRIGAAGAEAPDESFRLFWIDLTRVALTTVDGESVRTETWRPGTGVHVHEQVR</sequence>
<evidence type="ECO:0000256" key="1">
    <source>
        <dbReference type="ARBA" id="ARBA00023002"/>
    </source>
</evidence>
<dbReference type="EMBL" id="LRIE01000068">
    <property type="protein sequence ID" value="KZM35627.1"/>
    <property type="molecule type" value="Genomic_DNA"/>
</dbReference>
<name>A0A161XFS9_9CELL</name>
<accession>A0A161XFS9</accession>
<organism evidence="2 3">
    <name type="scientific">Oerskovia enterophila</name>
    <dbReference type="NCBI Taxonomy" id="43678"/>
    <lineage>
        <taxon>Bacteria</taxon>
        <taxon>Bacillati</taxon>
        <taxon>Actinomycetota</taxon>
        <taxon>Actinomycetes</taxon>
        <taxon>Micrococcales</taxon>
        <taxon>Cellulomonadaceae</taxon>
        <taxon>Oerskovia</taxon>
    </lineage>
</organism>
<dbReference type="AlphaFoldDB" id="A0A161XFS9"/>